<organism evidence="2 3">
    <name type="scientific">Mobilisporobacter senegalensis</name>
    <dbReference type="NCBI Taxonomy" id="1329262"/>
    <lineage>
        <taxon>Bacteria</taxon>
        <taxon>Bacillati</taxon>
        <taxon>Bacillota</taxon>
        <taxon>Clostridia</taxon>
        <taxon>Lachnospirales</taxon>
        <taxon>Lachnospiraceae</taxon>
        <taxon>Mobilisporobacter</taxon>
    </lineage>
</organism>
<comment type="caution">
    <text evidence="2">The sequence shown here is derived from an EMBL/GenBank/DDBJ whole genome shotgun (WGS) entry which is preliminary data.</text>
</comment>
<feature type="transmembrane region" description="Helical" evidence="1">
    <location>
        <begin position="12"/>
        <end position="34"/>
    </location>
</feature>
<gene>
    <name evidence="2" type="ORF">EDD66_10934</name>
</gene>
<dbReference type="AlphaFoldDB" id="A0A3N1XGQ1"/>
<protein>
    <submittedName>
        <fullName evidence="2">Uncharacterized protein</fullName>
    </submittedName>
</protein>
<reference evidence="2 3" key="1">
    <citation type="submission" date="2018-11" db="EMBL/GenBank/DDBJ databases">
        <title>Genomic Encyclopedia of Type Strains, Phase IV (KMG-IV): sequencing the most valuable type-strain genomes for metagenomic binning, comparative biology and taxonomic classification.</title>
        <authorList>
            <person name="Goeker M."/>
        </authorList>
    </citation>
    <scope>NUCLEOTIDE SEQUENCE [LARGE SCALE GENOMIC DNA]</scope>
    <source>
        <strain evidence="2 3">DSM 26537</strain>
    </source>
</reference>
<sequence>MKTINRILISSVFFALISIVSILGIMSIFFFSLVPEYGKEMLDQDVFKAEEILRGFDTGDTEWSVLNADLNLYGYNLLVTNGDIIVFFDLEDSQIKAIESLKGLNLGEISSLFPRRCYWLCSRN</sequence>
<keyword evidence="1" id="KW-1133">Transmembrane helix</keyword>
<evidence type="ECO:0000313" key="2">
    <source>
        <dbReference type="EMBL" id="ROR25825.1"/>
    </source>
</evidence>
<keyword evidence="3" id="KW-1185">Reference proteome</keyword>
<dbReference type="EMBL" id="RJVG01000009">
    <property type="protein sequence ID" value="ROR25825.1"/>
    <property type="molecule type" value="Genomic_DNA"/>
</dbReference>
<dbReference type="Proteomes" id="UP000273083">
    <property type="component" value="Unassembled WGS sequence"/>
</dbReference>
<accession>A0A3N1XGQ1</accession>
<evidence type="ECO:0000256" key="1">
    <source>
        <dbReference type="SAM" id="Phobius"/>
    </source>
</evidence>
<name>A0A3N1XGQ1_9FIRM</name>
<evidence type="ECO:0000313" key="3">
    <source>
        <dbReference type="Proteomes" id="UP000273083"/>
    </source>
</evidence>
<keyword evidence="1" id="KW-0812">Transmembrane</keyword>
<dbReference type="RefSeq" id="WP_148053949.1">
    <property type="nucleotide sequence ID" value="NZ_RJVG01000009.1"/>
</dbReference>
<keyword evidence="1" id="KW-0472">Membrane</keyword>
<proteinExistence type="predicted"/>